<feature type="region of interest" description="Disordered" evidence="1">
    <location>
        <begin position="1129"/>
        <end position="1208"/>
    </location>
</feature>
<evidence type="ECO:0000313" key="3">
    <source>
        <dbReference type="Proteomes" id="UP000887226"/>
    </source>
</evidence>
<keyword evidence="3" id="KW-1185">Reference proteome</keyword>
<gene>
    <name evidence="2" type="ORF">BJ878DRAFT_484441</name>
</gene>
<dbReference type="OrthoDB" id="3563205at2759"/>
<evidence type="ECO:0000256" key="1">
    <source>
        <dbReference type="SAM" id="MobiDB-lite"/>
    </source>
</evidence>
<feature type="region of interest" description="Disordered" evidence="1">
    <location>
        <begin position="1086"/>
        <end position="1116"/>
    </location>
</feature>
<sequence>MERKISRNMPSKSRPPLTTRIRASFEGKRAKSEVTSPTVGLNSIVTQQPDPEALQMAVDHTMNSEAFQNAISANLAKLLKPAIKNALDTIQPVVETVYIHEVLLRKTNQSVENLLERLDTVSEAPEESSKYEDPHTSTATPRRRTIEVSSAAAATNLEAVKQLLDEHNAQHSAQLSEVLASVHDNNSRIVGVLEGQCGNNARFLLPSEEVNSVKSICEQTNTAMSVILAQLDQLSLNVGNILDALGRGLDANTKSTSEQKRAPNHPVLSEHTRKVDALDAKLDALKSTSSALHILQKISDNTDTVKNNFKQNNVGSRSILDYGVIRPQIDGLATTLESQSVAIAETRTVVEPTSELLTALQKPNESHATHAAALSQINEKNASPAISQGSQVGIGKDLETSNALQALHMDLITMKENIMAGLSSNQRAVEGLGIKVDDVLVTLEGHRASDSSPDILAEVKQSNEHHAPHATALDGIKSQDTTPTAPRGDEPLTSLEPKLDSIMESLASHTSLLTELHALYTSTLDGVRSINPETVPSRDITPNENLDSQFATIISALESHTSILNDLKSVSPQSPHDEAVNTIQGSIVNIIASLDSIEASLVELTEDVSAEILTILNDQTHMLSEIREADVSDEILTLLHASNESQVGHAETLRELKSATSVKMTPAAIEGCHTSGLESQVGSILAMLEDQNSTLSTIEKATITHIDSLGGHAAALAEIKEVTQFSKGLQESHDSNLLDLKSALATVSTNHAAHSDVLAELRNGSEAANGFHTSHVSALQELKSANQISEDQPRKDPPDTRIDTIITTLDSQRSIIAQIRESSDISAVLTAINASHELLESQSSLIQSIKDNEAHETQANISSLKSMIGESRADMGDSCALVKDLHESTKASHSDVVRAVAALAVGGIAGAGIEAVTTKDDDLSKEILEGVTAVRAIVEKSSLPISSPQKIADSTATNIDVSHTTITTSLTTLSDIIKSEIDAIGTQITDPIMVLASDVKNVDASLIDNVVPNVLRHSAAVNESSKNIKNINSSLDILHSGVREIEIKVTSHAAYVNEEVHNDAGVDQLKGNAVSGVRQHSFSMQRSAEKDTWWKKSDGNHISPSEGTANRGVFSEDEIDADELVLAPTRAAHPTDEPPMIPGFSESDETESASTSAFASPTSPSFPGTSSKGKKVKKEKKEKRGKKDNNEAFVFDPDEENATKAYTG</sequence>
<dbReference type="EMBL" id="MU253737">
    <property type="protein sequence ID" value="KAG9249237.1"/>
    <property type="molecule type" value="Genomic_DNA"/>
</dbReference>
<feature type="compositionally biased region" description="Basic residues" evidence="1">
    <location>
        <begin position="1172"/>
        <end position="1184"/>
    </location>
</feature>
<feature type="compositionally biased region" description="Low complexity" evidence="1">
    <location>
        <begin position="1152"/>
        <end position="1171"/>
    </location>
</feature>
<feature type="compositionally biased region" description="Basic and acidic residues" evidence="1">
    <location>
        <begin position="1087"/>
        <end position="1099"/>
    </location>
</feature>
<protein>
    <submittedName>
        <fullName evidence="2">Uncharacterized protein</fullName>
    </submittedName>
</protein>
<evidence type="ECO:0000313" key="2">
    <source>
        <dbReference type="EMBL" id="KAG9249237.1"/>
    </source>
</evidence>
<organism evidence="2 3">
    <name type="scientific">Calycina marina</name>
    <dbReference type="NCBI Taxonomy" id="1763456"/>
    <lineage>
        <taxon>Eukaryota</taxon>
        <taxon>Fungi</taxon>
        <taxon>Dikarya</taxon>
        <taxon>Ascomycota</taxon>
        <taxon>Pezizomycotina</taxon>
        <taxon>Leotiomycetes</taxon>
        <taxon>Helotiales</taxon>
        <taxon>Pezizellaceae</taxon>
        <taxon>Calycina</taxon>
    </lineage>
</organism>
<accession>A0A9P8CJQ7</accession>
<feature type="region of interest" description="Disordered" evidence="1">
    <location>
        <begin position="1"/>
        <end position="20"/>
    </location>
</feature>
<dbReference type="AlphaFoldDB" id="A0A9P8CJQ7"/>
<feature type="region of interest" description="Disordered" evidence="1">
    <location>
        <begin position="121"/>
        <end position="145"/>
    </location>
</feature>
<dbReference type="Proteomes" id="UP000887226">
    <property type="component" value="Unassembled WGS sequence"/>
</dbReference>
<name>A0A9P8CJQ7_9HELO</name>
<comment type="caution">
    <text evidence="2">The sequence shown here is derived from an EMBL/GenBank/DDBJ whole genome shotgun (WGS) entry which is preliminary data.</text>
</comment>
<reference evidence="2" key="1">
    <citation type="journal article" date="2021" name="IMA Fungus">
        <title>Genomic characterization of three marine fungi, including Emericellopsis atlantica sp. nov. with signatures of a generalist lifestyle and marine biomass degradation.</title>
        <authorList>
            <person name="Hagestad O.C."/>
            <person name="Hou L."/>
            <person name="Andersen J.H."/>
            <person name="Hansen E.H."/>
            <person name="Altermark B."/>
            <person name="Li C."/>
            <person name="Kuhnert E."/>
            <person name="Cox R.J."/>
            <person name="Crous P.W."/>
            <person name="Spatafora J.W."/>
            <person name="Lail K."/>
            <person name="Amirebrahimi M."/>
            <person name="Lipzen A."/>
            <person name="Pangilinan J."/>
            <person name="Andreopoulos W."/>
            <person name="Hayes R.D."/>
            <person name="Ng V."/>
            <person name="Grigoriev I.V."/>
            <person name="Jackson S.A."/>
            <person name="Sutton T.D.S."/>
            <person name="Dobson A.D.W."/>
            <person name="Rama T."/>
        </authorList>
    </citation>
    <scope>NUCLEOTIDE SEQUENCE</scope>
    <source>
        <strain evidence="2">TRa3180A</strain>
    </source>
</reference>
<feature type="region of interest" description="Disordered" evidence="1">
    <location>
        <begin position="462"/>
        <end position="495"/>
    </location>
</feature>
<proteinExistence type="predicted"/>